<dbReference type="GO" id="GO:0006955">
    <property type="term" value="P:immune response"/>
    <property type="evidence" value="ECO:0007669"/>
    <property type="project" value="TreeGrafter"/>
</dbReference>
<dbReference type="Gene3D" id="2.60.40.10">
    <property type="entry name" value="Immunoglobulins"/>
    <property type="match status" value="1"/>
</dbReference>
<dbReference type="GO" id="GO:0071222">
    <property type="term" value="P:cellular response to lipopolysaccharide"/>
    <property type="evidence" value="ECO:0007669"/>
    <property type="project" value="TreeGrafter"/>
</dbReference>
<dbReference type="GO" id="GO:0031295">
    <property type="term" value="P:T cell costimulation"/>
    <property type="evidence" value="ECO:0007669"/>
    <property type="project" value="TreeGrafter"/>
</dbReference>
<gene>
    <name evidence="12" type="ORF">AMELA_G00001720</name>
</gene>
<comment type="caution">
    <text evidence="12">The sequence shown here is derived from an EMBL/GenBank/DDBJ whole genome shotgun (WGS) entry which is preliminary data.</text>
</comment>
<dbReference type="PANTHER" id="PTHR25466">
    <property type="entry name" value="T-LYMPHOCYTE ACTIVATION ANTIGEN"/>
    <property type="match status" value="1"/>
</dbReference>
<feature type="non-terminal residue" evidence="12">
    <location>
        <position position="138"/>
    </location>
</feature>
<evidence type="ECO:0000256" key="6">
    <source>
        <dbReference type="ARBA" id="ARBA00023136"/>
    </source>
</evidence>
<dbReference type="AlphaFoldDB" id="A0A7J6BE78"/>
<evidence type="ECO:0000256" key="4">
    <source>
        <dbReference type="ARBA" id="ARBA00022729"/>
    </source>
</evidence>
<keyword evidence="3" id="KW-0812">Transmembrane</keyword>
<dbReference type="SMART" id="SM00408">
    <property type="entry name" value="IGc2"/>
    <property type="match status" value="1"/>
</dbReference>
<organism evidence="12 13">
    <name type="scientific">Ameiurus melas</name>
    <name type="common">Black bullhead</name>
    <name type="synonym">Silurus melas</name>
    <dbReference type="NCBI Taxonomy" id="219545"/>
    <lineage>
        <taxon>Eukaryota</taxon>
        <taxon>Metazoa</taxon>
        <taxon>Chordata</taxon>
        <taxon>Craniata</taxon>
        <taxon>Vertebrata</taxon>
        <taxon>Euteleostomi</taxon>
        <taxon>Actinopterygii</taxon>
        <taxon>Neopterygii</taxon>
        <taxon>Teleostei</taxon>
        <taxon>Ostariophysi</taxon>
        <taxon>Siluriformes</taxon>
        <taxon>Ictaluridae</taxon>
        <taxon>Ameiurus</taxon>
    </lineage>
</organism>
<keyword evidence="8" id="KW-0675">Receptor</keyword>
<reference evidence="12 13" key="1">
    <citation type="submission" date="2020-02" db="EMBL/GenBank/DDBJ databases">
        <title>A chromosome-scale genome assembly of the black bullhead catfish (Ameiurus melas).</title>
        <authorList>
            <person name="Wen M."/>
            <person name="Zham M."/>
            <person name="Cabau C."/>
            <person name="Klopp C."/>
            <person name="Donnadieu C."/>
            <person name="Roques C."/>
            <person name="Bouchez O."/>
            <person name="Lampietro C."/>
            <person name="Jouanno E."/>
            <person name="Herpin A."/>
            <person name="Louis A."/>
            <person name="Berthelot C."/>
            <person name="Parey E."/>
            <person name="Roest-Crollius H."/>
            <person name="Braasch I."/>
            <person name="Postlethwait J."/>
            <person name="Robinson-Rechavi M."/>
            <person name="Echchiki A."/>
            <person name="Begum T."/>
            <person name="Montfort J."/>
            <person name="Schartl M."/>
            <person name="Bobe J."/>
            <person name="Guiguen Y."/>
        </authorList>
    </citation>
    <scope>NUCLEOTIDE SEQUENCE [LARGE SCALE GENOMIC DNA]</scope>
    <source>
        <strain evidence="12">M_S1</strain>
        <tissue evidence="12">Blood</tissue>
    </source>
</reference>
<keyword evidence="9" id="KW-0325">Glycoprotein</keyword>
<dbReference type="PROSITE" id="PS50835">
    <property type="entry name" value="IG_LIKE"/>
    <property type="match status" value="1"/>
</dbReference>
<evidence type="ECO:0000256" key="10">
    <source>
        <dbReference type="ARBA" id="ARBA00023319"/>
    </source>
</evidence>
<keyword evidence="7" id="KW-1015">Disulfide bond</keyword>
<dbReference type="InterPro" id="IPR013106">
    <property type="entry name" value="Ig_V-set"/>
</dbReference>
<evidence type="ECO:0000256" key="9">
    <source>
        <dbReference type="ARBA" id="ARBA00023180"/>
    </source>
</evidence>
<feature type="domain" description="Ig-like" evidence="11">
    <location>
        <begin position="14"/>
        <end position="103"/>
    </location>
</feature>
<keyword evidence="4" id="KW-0732">Signal</keyword>
<evidence type="ECO:0000256" key="3">
    <source>
        <dbReference type="ARBA" id="ARBA00022692"/>
    </source>
</evidence>
<keyword evidence="5" id="KW-1133">Transmembrane helix</keyword>
<proteinExistence type="predicted"/>
<evidence type="ECO:0000259" key="11">
    <source>
        <dbReference type="PROSITE" id="PS50835"/>
    </source>
</evidence>
<keyword evidence="13" id="KW-1185">Reference proteome</keyword>
<dbReference type="SMART" id="SM00406">
    <property type="entry name" value="IGv"/>
    <property type="match status" value="1"/>
</dbReference>
<dbReference type="InterPro" id="IPR013783">
    <property type="entry name" value="Ig-like_fold"/>
</dbReference>
<dbReference type="GO" id="GO:0009897">
    <property type="term" value="C:external side of plasma membrane"/>
    <property type="evidence" value="ECO:0007669"/>
    <property type="project" value="TreeGrafter"/>
</dbReference>
<dbReference type="InterPro" id="IPR007110">
    <property type="entry name" value="Ig-like_dom"/>
</dbReference>
<dbReference type="InterPro" id="IPR036179">
    <property type="entry name" value="Ig-like_dom_sf"/>
</dbReference>
<evidence type="ECO:0000256" key="1">
    <source>
        <dbReference type="ARBA" id="ARBA00004251"/>
    </source>
</evidence>
<keyword evidence="2" id="KW-1003">Cell membrane</keyword>
<comment type="subcellular location">
    <subcellularLocation>
        <location evidence="1">Cell membrane</location>
        <topology evidence="1">Single-pass type I membrane protein</topology>
    </subcellularLocation>
</comment>
<protein>
    <recommendedName>
        <fullName evidence="11">Ig-like domain-containing protein</fullName>
    </recommendedName>
</protein>
<dbReference type="Proteomes" id="UP000593565">
    <property type="component" value="Unassembled WGS sequence"/>
</dbReference>
<dbReference type="GO" id="GO:0007166">
    <property type="term" value="P:cell surface receptor signaling pathway"/>
    <property type="evidence" value="ECO:0007669"/>
    <property type="project" value="TreeGrafter"/>
</dbReference>
<dbReference type="GO" id="GO:0042102">
    <property type="term" value="P:positive regulation of T cell proliferation"/>
    <property type="evidence" value="ECO:0007669"/>
    <property type="project" value="TreeGrafter"/>
</dbReference>
<name>A0A7J6BE78_AMEME</name>
<dbReference type="Pfam" id="PF07686">
    <property type="entry name" value="V-set"/>
    <property type="match status" value="1"/>
</dbReference>
<dbReference type="SMART" id="SM00409">
    <property type="entry name" value="IG"/>
    <property type="match status" value="1"/>
</dbReference>
<evidence type="ECO:0000256" key="5">
    <source>
        <dbReference type="ARBA" id="ARBA00022989"/>
    </source>
</evidence>
<evidence type="ECO:0000313" key="12">
    <source>
        <dbReference type="EMBL" id="KAF4093406.1"/>
    </source>
</evidence>
<keyword evidence="6" id="KW-0472">Membrane</keyword>
<dbReference type="GO" id="GO:0042130">
    <property type="term" value="P:negative regulation of T cell proliferation"/>
    <property type="evidence" value="ECO:0007669"/>
    <property type="project" value="TreeGrafter"/>
</dbReference>
<dbReference type="InterPro" id="IPR051713">
    <property type="entry name" value="T-cell_Activation_Regulation"/>
</dbReference>
<dbReference type="SUPFAM" id="SSF48726">
    <property type="entry name" value="Immunoglobulin"/>
    <property type="match status" value="1"/>
</dbReference>
<dbReference type="InterPro" id="IPR003598">
    <property type="entry name" value="Ig_sub2"/>
</dbReference>
<dbReference type="EMBL" id="JAAGNN010000001">
    <property type="protein sequence ID" value="KAF4093406.1"/>
    <property type="molecule type" value="Genomic_DNA"/>
</dbReference>
<evidence type="ECO:0000256" key="2">
    <source>
        <dbReference type="ARBA" id="ARBA00022475"/>
    </source>
</evidence>
<sequence length="138" mass="15225">SVSVECVPVEGFIGESVILKCSFGHKPKTVFWRYNDSRTVCNIIDGKADFDDQDTVYKGRVTISQSEIEKGNFSIMLSDVKESDSGLYTCTTPNIKTLTLELTVKARRTAPGNGESPRRADGLLMFLLGCALLYSLTF</sequence>
<evidence type="ECO:0000256" key="7">
    <source>
        <dbReference type="ARBA" id="ARBA00023157"/>
    </source>
</evidence>
<evidence type="ECO:0000256" key="8">
    <source>
        <dbReference type="ARBA" id="ARBA00023170"/>
    </source>
</evidence>
<keyword evidence="10" id="KW-0393">Immunoglobulin domain</keyword>
<dbReference type="InterPro" id="IPR003599">
    <property type="entry name" value="Ig_sub"/>
</dbReference>
<evidence type="ECO:0000313" key="13">
    <source>
        <dbReference type="Proteomes" id="UP000593565"/>
    </source>
</evidence>
<accession>A0A7J6BE78</accession>
<dbReference type="PANTHER" id="PTHR25466:SF14">
    <property type="entry name" value="BUTYROPHILIN SUBFAMILY 2 MEMBER A2-LIKE-RELATED"/>
    <property type="match status" value="1"/>
</dbReference>